<dbReference type="RefSeq" id="WP_344322507.1">
    <property type="nucleotide sequence ID" value="NZ_BAAASZ010000020.1"/>
</dbReference>
<dbReference type="Pfam" id="PF05099">
    <property type="entry name" value="TerB"/>
    <property type="match status" value="1"/>
</dbReference>
<dbReference type="InterPro" id="IPR007791">
    <property type="entry name" value="DjlA_N"/>
</dbReference>
<keyword evidence="4" id="KW-1185">Reference proteome</keyword>
<name>A0ABN3JYZ4_9ACTN</name>
<dbReference type="SUPFAM" id="SSF158682">
    <property type="entry name" value="TerB-like"/>
    <property type="match status" value="1"/>
</dbReference>
<dbReference type="InterPro" id="IPR029024">
    <property type="entry name" value="TerB-like"/>
</dbReference>
<evidence type="ECO:0000313" key="4">
    <source>
        <dbReference type="Proteomes" id="UP001501638"/>
    </source>
</evidence>
<feature type="compositionally biased region" description="Gly residues" evidence="1">
    <location>
        <begin position="30"/>
        <end position="43"/>
    </location>
</feature>
<dbReference type="CDD" id="cd07176">
    <property type="entry name" value="terB"/>
    <property type="match status" value="1"/>
</dbReference>
<dbReference type="Proteomes" id="UP001501638">
    <property type="component" value="Unassembled WGS sequence"/>
</dbReference>
<feature type="region of interest" description="Disordered" evidence="1">
    <location>
        <begin position="1"/>
        <end position="45"/>
    </location>
</feature>
<dbReference type="EMBL" id="BAAASZ010000020">
    <property type="protein sequence ID" value="GAA2441973.1"/>
    <property type="molecule type" value="Genomic_DNA"/>
</dbReference>
<comment type="caution">
    <text evidence="3">The sequence shown here is derived from an EMBL/GenBank/DDBJ whole genome shotgun (WGS) entry which is preliminary data.</text>
</comment>
<accession>A0ABN3JYZ4</accession>
<gene>
    <name evidence="3" type="ORF">GCM10010405_26780</name>
</gene>
<evidence type="ECO:0000256" key="1">
    <source>
        <dbReference type="SAM" id="MobiDB-lite"/>
    </source>
</evidence>
<sequence>MAMWDRIKDQAKSLQQSRGAQTPGAHTPGAHGGGHGSGSGGGSRAQLVSMLKSQLSSMKTELKSGAYRDASMAMCALVAAADGQVDPAERQHVESMIVGNDVLQNFPADQLRQRFNKHVDHLLANFQMGKAEAMQEIAKVAKKPTEARAVIQTGIVIAGSDGYFAQAEQYVIREACAALGLRPEEFNV</sequence>
<feature type="compositionally biased region" description="Basic and acidic residues" evidence="1">
    <location>
        <begin position="1"/>
        <end position="11"/>
    </location>
</feature>
<evidence type="ECO:0000313" key="3">
    <source>
        <dbReference type="EMBL" id="GAA2441973.1"/>
    </source>
</evidence>
<feature type="domain" description="Co-chaperone DjlA N-terminal" evidence="2">
    <location>
        <begin position="69"/>
        <end position="187"/>
    </location>
</feature>
<dbReference type="Gene3D" id="1.10.3680.10">
    <property type="entry name" value="TerB-like"/>
    <property type="match status" value="1"/>
</dbReference>
<protein>
    <submittedName>
        <fullName evidence="3">TerB family tellurite resistance protein</fullName>
    </submittedName>
</protein>
<organism evidence="3 4">
    <name type="scientific">Streptomyces macrosporus</name>
    <dbReference type="NCBI Taxonomy" id="44032"/>
    <lineage>
        <taxon>Bacteria</taxon>
        <taxon>Bacillati</taxon>
        <taxon>Actinomycetota</taxon>
        <taxon>Actinomycetes</taxon>
        <taxon>Kitasatosporales</taxon>
        <taxon>Streptomycetaceae</taxon>
        <taxon>Streptomyces</taxon>
    </lineage>
</organism>
<evidence type="ECO:0000259" key="2">
    <source>
        <dbReference type="Pfam" id="PF05099"/>
    </source>
</evidence>
<reference evidence="4" key="1">
    <citation type="journal article" date="2019" name="Int. J. Syst. Evol. Microbiol.">
        <title>The Global Catalogue of Microorganisms (GCM) 10K type strain sequencing project: providing services to taxonomists for standard genome sequencing and annotation.</title>
        <authorList>
            <consortium name="The Broad Institute Genomics Platform"/>
            <consortium name="The Broad Institute Genome Sequencing Center for Infectious Disease"/>
            <person name="Wu L."/>
            <person name="Ma J."/>
        </authorList>
    </citation>
    <scope>NUCLEOTIDE SEQUENCE [LARGE SCALE GENOMIC DNA]</scope>
    <source>
        <strain evidence="4">JCM 6305</strain>
    </source>
</reference>
<proteinExistence type="predicted"/>